<protein>
    <recommendedName>
        <fullName evidence="5">DNA-binding transcriptional regulator</fullName>
    </recommendedName>
</protein>
<dbReference type="AlphaFoldDB" id="A0A2W5V1S5"/>
<feature type="domain" description="Helix-turn-helix type 11" evidence="1">
    <location>
        <begin position="10"/>
        <end position="58"/>
    </location>
</feature>
<organism evidence="3 4">
    <name type="scientific">Archangium gephyra</name>
    <dbReference type="NCBI Taxonomy" id="48"/>
    <lineage>
        <taxon>Bacteria</taxon>
        <taxon>Pseudomonadati</taxon>
        <taxon>Myxococcota</taxon>
        <taxon>Myxococcia</taxon>
        <taxon>Myxococcales</taxon>
        <taxon>Cystobacterineae</taxon>
        <taxon>Archangiaceae</taxon>
        <taxon>Archangium</taxon>
    </lineage>
</organism>
<evidence type="ECO:0000313" key="3">
    <source>
        <dbReference type="EMBL" id="PZR03921.1"/>
    </source>
</evidence>
<dbReference type="InterPro" id="IPR036390">
    <property type="entry name" value="WH_DNA-bd_sf"/>
</dbReference>
<accession>A0A2W5V1S5</accession>
<sequence length="233" mass="25926">MKRLNRLVSLALLLSARRRLTADDAARHYGISVRTVYRDLSALEDAGFPLTGTPGDGYTLAEGAQLKGLAITPDEAEALVLAARIFQRDADDTLTNTLQGAVAKLESTLSIDARRRLKTHRATVRVASKKHEAGPLSLLLEAVHSRRVLRLTYDGINRGQTTERDVEPLGLLRIADSWMMPAWCRLRGEVRVFRSDRVRKAVPTGETFVEREGFTMADLVKRHAEEQAARRTA</sequence>
<dbReference type="PANTHER" id="PTHR34580:SF1">
    <property type="entry name" value="PROTEIN PAFC"/>
    <property type="match status" value="1"/>
</dbReference>
<dbReference type="PROSITE" id="PS52050">
    <property type="entry name" value="WYL"/>
    <property type="match status" value="1"/>
</dbReference>
<dbReference type="Proteomes" id="UP000249061">
    <property type="component" value="Unassembled WGS sequence"/>
</dbReference>
<dbReference type="Pfam" id="PF08279">
    <property type="entry name" value="HTH_11"/>
    <property type="match status" value="1"/>
</dbReference>
<dbReference type="InterPro" id="IPR013196">
    <property type="entry name" value="HTH_11"/>
</dbReference>
<evidence type="ECO:0008006" key="5">
    <source>
        <dbReference type="Google" id="ProtNLM"/>
    </source>
</evidence>
<proteinExistence type="predicted"/>
<dbReference type="InterPro" id="IPR026881">
    <property type="entry name" value="WYL_dom"/>
</dbReference>
<dbReference type="InterPro" id="IPR051534">
    <property type="entry name" value="CBASS_pafABC_assoc_protein"/>
</dbReference>
<reference evidence="3 4" key="1">
    <citation type="submission" date="2017-08" db="EMBL/GenBank/DDBJ databases">
        <title>Infants hospitalized years apart are colonized by the same room-sourced microbial strains.</title>
        <authorList>
            <person name="Brooks B."/>
            <person name="Olm M.R."/>
            <person name="Firek B.A."/>
            <person name="Baker R."/>
            <person name="Thomas B.C."/>
            <person name="Morowitz M.J."/>
            <person name="Banfield J.F."/>
        </authorList>
    </citation>
    <scope>NUCLEOTIDE SEQUENCE [LARGE SCALE GENOMIC DNA]</scope>
    <source>
        <strain evidence="3">S2_003_000_R2_14</strain>
    </source>
</reference>
<dbReference type="InterPro" id="IPR036388">
    <property type="entry name" value="WH-like_DNA-bd_sf"/>
</dbReference>
<gene>
    <name evidence="3" type="ORF">DI536_35210</name>
</gene>
<evidence type="ECO:0000313" key="4">
    <source>
        <dbReference type="Proteomes" id="UP000249061"/>
    </source>
</evidence>
<dbReference type="EMBL" id="QFQP01000068">
    <property type="protein sequence ID" value="PZR03921.1"/>
    <property type="molecule type" value="Genomic_DNA"/>
</dbReference>
<feature type="domain" description="WYL" evidence="2">
    <location>
        <begin position="136"/>
        <end position="201"/>
    </location>
</feature>
<evidence type="ECO:0000259" key="2">
    <source>
        <dbReference type="Pfam" id="PF13280"/>
    </source>
</evidence>
<comment type="caution">
    <text evidence="3">The sequence shown here is derived from an EMBL/GenBank/DDBJ whole genome shotgun (WGS) entry which is preliminary data.</text>
</comment>
<dbReference type="Pfam" id="PF13280">
    <property type="entry name" value="WYL"/>
    <property type="match status" value="1"/>
</dbReference>
<dbReference type="SUPFAM" id="SSF46785">
    <property type="entry name" value="Winged helix' DNA-binding domain"/>
    <property type="match status" value="1"/>
</dbReference>
<evidence type="ECO:0000259" key="1">
    <source>
        <dbReference type="Pfam" id="PF08279"/>
    </source>
</evidence>
<dbReference type="Gene3D" id="1.10.10.10">
    <property type="entry name" value="Winged helix-like DNA-binding domain superfamily/Winged helix DNA-binding domain"/>
    <property type="match status" value="1"/>
</dbReference>
<name>A0A2W5V1S5_9BACT</name>
<dbReference type="PANTHER" id="PTHR34580">
    <property type="match status" value="1"/>
</dbReference>